<dbReference type="InterPro" id="IPR036061">
    <property type="entry name" value="CheW-like_dom_sf"/>
</dbReference>
<name>A0A4R1HHE7_9GAMM</name>
<feature type="domain" description="CheW-like" evidence="1">
    <location>
        <begin position="73"/>
        <end position="214"/>
    </location>
</feature>
<reference evidence="2 3" key="1">
    <citation type="submission" date="2019-03" db="EMBL/GenBank/DDBJ databases">
        <title>Genomic Encyclopedia of Type Strains, Phase IV (KMG-IV): sequencing the most valuable type-strain genomes for metagenomic binning, comparative biology and taxonomic classification.</title>
        <authorList>
            <person name="Goeker M."/>
        </authorList>
    </citation>
    <scope>NUCLEOTIDE SEQUENCE [LARGE SCALE GENOMIC DNA]</scope>
    <source>
        <strain evidence="2 3">DSM 19610</strain>
    </source>
</reference>
<organism evidence="2 3">
    <name type="scientific">Thiogranum longum</name>
    <dbReference type="NCBI Taxonomy" id="1537524"/>
    <lineage>
        <taxon>Bacteria</taxon>
        <taxon>Pseudomonadati</taxon>
        <taxon>Pseudomonadota</taxon>
        <taxon>Gammaproteobacteria</taxon>
        <taxon>Chromatiales</taxon>
        <taxon>Ectothiorhodospiraceae</taxon>
        <taxon>Thiogranum</taxon>
    </lineage>
</organism>
<sequence length="217" mass="23547">MKATTKQDSLLEQQLALGSYLDALLTGVPTPLVQVTEIQRKAEEQAPVEVQPVQPEQVTVSLADTVPEWAETRFQALLFEVAGLTLAVPLAKLKGVVQNMHGLTEIPGYSSLFPAVMPYQGVQSTVVDTARFVLPPDRAAQLDDDISERAAQLVVVDGGRWSLACSRIGDVIDLEAGQVKWRTAAGKRRWLAGSVIEQMCALLDIDELARQLAEAMA</sequence>
<evidence type="ECO:0000313" key="3">
    <source>
        <dbReference type="Proteomes" id="UP000295707"/>
    </source>
</evidence>
<dbReference type="OrthoDB" id="5565759at2"/>
<dbReference type="RefSeq" id="WP_132972951.1">
    <property type="nucleotide sequence ID" value="NZ_SMFX01000001.1"/>
</dbReference>
<dbReference type="Proteomes" id="UP000295707">
    <property type="component" value="Unassembled WGS sequence"/>
</dbReference>
<dbReference type="PROSITE" id="PS50851">
    <property type="entry name" value="CHEW"/>
    <property type="match status" value="1"/>
</dbReference>
<comment type="caution">
    <text evidence="2">The sequence shown here is derived from an EMBL/GenBank/DDBJ whole genome shotgun (WGS) entry which is preliminary data.</text>
</comment>
<evidence type="ECO:0000259" key="1">
    <source>
        <dbReference type="PROSITE" id="PS50851"/>
    </source>
</evidence>
<dbReference type="Pfam" id="PF01584">
    <property type="entry name" value="CheW"/>
    <property type="match status" value="1"/>
</dbReference>
<protein>
    <submittedName>
        <fullName evidence="2">Purine-binding chemotaxis protein CheW</fullName>
    </submittedName>
</protein>
<gene>
    <name evidence="2" type="ORF">DFR30_2104</name>
</gene>
<evidence type="ECO:0000313" key="2">
    <source>
        <dbReference type="EMBL" id="TCK18819.1"/>
    </source>
</evidence>
<keyword evidence="3" id="KW-1185">Reference proteome</keyword>
<dbReference type="SMART" id="SM00260">
    <property type="entry name" value="CheW"/>
    <property type="match status" value="1"/>
</dbReference>
<dbReference type="InterPro" id="IPR002545">
    <property type="entry name" value="CheW-lke_dom"/>
</dbReference>
<dbReference type="GO" id="GO:0007165">
    <property type="term" value="P:signal transduction"/>
    <property type="evidence" value="ECO:0007669"/>
    <property type="project" value="InterPro"/>
</dbReference>
<dbReference type="EMBL" id="SMFX01000001">
    <property type="protein sequence ID" value="TCK18819.1"/>
    <property type="molecule type" value="Genomic_DNA"/>
</dbReference>
<accession>A0A4R1HHE7</accession>
<dbReference type="AlphaFoldDB" id="A0A4R1HHE7"/>
<dbReference type="SUPFAM" id="SSF50341">
    <property type="entry name" value="CheW-like"/>
    <property type="match status" value="1"/>
</dbReference>
<proteinExistence type="predicted"/>
<dbReference type="GO" id="GO:0006935">
    <property type="term" value="P:chemotaxis"/>
    <property type="evidence" value="ECO:0007669"/>
    <property type="project" value="InterPro"/>
</dbReference>